<dbReference type="GeneID" id="72000623"/>
<evidence type="ECO:0000313" key="2">
    <source>
        <dbReference type="EMBL" id="KAH9841422.1"/>
    </source>
</evidence>
<dbReference type="PANTHER" id="PTHR45786:SF74">
    <property type="entry name" value="ATP-DEPENDENT DNA HELICASE"/>
    <property type="match status" value="1"/>
</dbReference>
<dbReference type="EMBL" id="JADCUA010000003">
    <property type="protein sequence ID" value="KAH9841422.1"/>
    <property type="molecule type" value="Genomic_DNA"/>
</dbReference>
<reference evidence="2 3" key="1">
    <citation type="journal article" date="2021" name="Environ. Microbiol.">
        <title>Gene family expansions and transcriptome signatures uncover fungal adaptations to wood decay.</title>
        <authorList>
            <person name="Hage H."/>
            <person name="Miyauchi S."/>
            <person name="Viragh M."/>
            <person name="Drula E."/>
            <person name="Min B."/>
            <person name="Chaduli D."/>
            <person name="Navarro D."/>
            <person name="Favel A."/>
            <person name="Norest M."/>
            <person name="Lesage-Meessen L."/>
            <person name="Balint B."/>
            <person name="Merenyi Z."/>
            <person name="de Eugenio L."/>
            <person name="Morin E."/>
            <person name="Martinez A.T."/>
            <person name="Baldrian P."/>
            <person name="Stursova M."/>
            <person name="Martinez M.J."/>
            <person name="Novotny C."/>
            <person name="Magnuson J.K."/>
            <person name="Spatafora J.W."/>
            <person name="Maurice S."/>
            <person name="Pangilinan J."/>
            <person name="Andreopoulos W."/>
            <person name="LaButti K."/>
            <person name="Hundley H."/>
            <person name="Na H."/>
            <person name="Kuo A."/>
            <person name="Barry K."/>
            <person name="Lipzen A."/>
            <person name="Henrissat B."/>
            <person name="Riley R."/>
            <person name="Ahrendt S."/>
            <person name="Nagy L.G."/>
            <person name="Grigoriev I.V."/>
            <person name="Martin F."/>
            <person name="Rosso M.N."/>
        </authorList>
    </citation>
    <scope>NUCLEOTIDE SEQUENCE [LARGE SCALE GENOMIC DNA]</scope>
    <source>
        <strain evidence="2 3">CIRM-BRFM 1785</strain>
    </source>
</reference>
<feature type="non-terminal residue" evidence="2">
    <location>
        <position position="1"/>
    </location>
</feature>
<evidence type="ECO:0000256" key="1">
    <source>
        <dbReference type="SAM" id="MobiDB-lite"/>
    </source>
</evidence>
<dbReference type="RefSeq" id="XP_047782721.1">
    <property type="nucleotide sequence ID" value="XM_047919891.1"/>
</dbReference>
<feature type="region of interest" description="Disordered" evidence="1">
    <location>
        <begin position="1"/>
        <end position="47"/>
    </location>
</feature>
<proteinExistence type="predicted"/>
<feature type="compositionally biased region" description="Basic and acidic residues" evidence="1">
    <location>
        <begin position="30"/>
        <end position="45"/>
    </location>
</feature>
<feature type="non-terminal residue" evidence="2">
    <location>
        <position position="408"/>
    </location>
</feature>
<name>A0ABQ8KSZ5_9APHY</name>
<protein>
    <recommendedName>
        <fullName evidence="4">Helitron helicase-like domain-containing protein</fullName>
    </recommendedName>
</protein>
<dbReference type="PANTHER" id="PTHR45786">
    <property type="entry name" value="DNA BINDING PROTEIN-LIKE"/>
    <property type="match status" value="1"/>
</dbReference>
<evidence type="ECO:0008006" key="4">
    <source>
        <dbReference type="Google" id="ProtNLM"/>
    </source>
</evidence>
<evidence type="ECO:0000313" key="3">
    <source>
        <dbReference type="Proteomes" id="UP000814176"/>
    </source>
</evidence>
<accession>A0ABQ8KSZ5</accession>
<sequence length="408" mass="46903">IDRRNQSAAHEEQQRQRQLERQVQFQQEAAAHEELQRQRDFERQVQHQQDIAAHDELLRQQLQQQQQQHEEEELEYVEQEQHVAHVYQQQVDHILEAHQHEANEVQAIQQLPKGRRPYSEPVVKHSIGPMNLECPSCKALHYKGEKLTNSSLIHPKFGICCLQGQVQLDPPTLPPLALQKLFNGVDNRSSHFLKHIRRYNAAFAFTSVAVKVDQAVLMRSGPYSFRIHGDLYHLMGSLMPQDALETRLANNAENNNRDQAVMASVMSDIQDALMQVNPLIPLYKQAYQIIREKPANEQVQLEAHIILQASADKRRYNLPTAEEVAAVIPGSGDDDVDKHRDIVLRLQGGGLKRVSNLHPLYLPLHYVMLFPRGDQGWHMNIPSIPGPEGRVRSAEVSQRCFYAYRIHP</sequence>
<gene>
    <name evidence="2" type="ORF">C8Q71DRAFT_693802</name>
</gene>
<organism evidence="2 3">
    <name type="scientific">Rhodofomes roseus</name>
    <dbReference type="NCBI Taxonomy" id="34475"/>
    <lineage>
        <taxon>Eukaryota</taxon>
        <taxon>Fungi</taxon>
        <taxon>Dikarya</taxon>
        <taxon>Basidiomycota</taxon>
        <taxon>Agaricomycotina</taxon>
        <taxon>Agaricomycetes</taxon>
        <taxon>Polyporales</taxon>
        <taxon>Rhodofomes</taxon>
    </lineage>
</organism>
<dbReference type="Proteomes" id="UP000814176">
    <property type="component" value="Unassembled WGS sequence"/>
</dbReference>
<feature type="compositionally biased region" description="Basic and acidic residues" evidence="1">
    <location>
        <begin position="1"/>
        <end position="20"/>
    </location>
</feature>
<keyword evidence="3" id="KW-1185">Reference proteome</keyword>
<comment type="caution">
    <text evidence="2">The sequence shown here is derived from an EMBL/GenBank/DDBJ whole genome shotgun (WGS) entry which is preliminary data.</text>
</comment>